<name>A0A098BR32_9NOCA</name>
<proteinExistence type="predicted"/>
<reference evidence="2 3" key="1">
    <citation type="journal article" date="2014" name="Genome Announc.">
        <title>Draft Genome Sequence of Propane- and Butane-Oxidizing Actinobacterium Rhodococcus ruber IEGM 231.</title>
        <authorList>
            <person name="Ivshina I.B."/>
            <person name="Kuyukina M.S."/>
            <person name="Krivoruchko A.V."/>
            <person name="Barbe V."/>
            <person name="Fischer C."/>
        </authorList>
    </citation>
    <scope>NUCLEOTIDE SEQUENCE [LARGE SCALE GENOMIC DNA]</scope>
</reference>
<organism evidence="2 3">
    <name type="scientific">Rhodococcus ruber</name>
    <dbReference type="NCBI Taxonomy" id="1830"/>
    <lineage>
        <taxon>Bacteria</taxon>
        <taxon>Bacillati</taxon>
        <taxon>Actinomycetota</taxon>
        <taxon>Actinomycetes</taxon>
        <taxon>Mycobacteriales</taxon>
        <taxon>Nocardiaceae</taxon>
        <taxon>Rhodococcus</taxon>
    </lineage>
</organism>
<evidence type="ECO:0000313" key="2">
    <source>
        <dbReference type="EMBL" id="CDZ90176.1"/>
    </source>
</evidence>
<dbReference type="EMBL" id="CCSD01000079">
    <property type="protein sequence ID" value="CDZ90176.1"/>
    <property type="molecule type" value="Genomic_DNA"/>
</dbReference>
<gene>
    <name evidence="2" type="ORF">RHRU231_660022</name>
</gene>
<sequence length="78" mass="8688">MMWGAATMGWIVMSLILVGFWALVVFGIAAVFRFPHAAPPPRRVRRRPIRCRSSTARLAAGSTPRSTGPRGRAWRSPR</sequence>
<dbReference type="AlphaFoldDB" id="A0A098BR32"/>
<dbReference type="Proteomes" id="UP000042997">
    <property type="component" value="Unassembled WGS sequence"/>
</dbReference>
<evidence type="ECO:0000313" key="3">
    <source>
        <dbReference type="Proteomes" id="UP000042997"/>
    </source>
</evidence>
<protein>
    <submittedName>
        <fullName evidence="2">Uncharacterized protein</fullName>
    </submittedName>
</protein>
<feature type="region of interest" description="Disordered" evidence="1">
    <location>
        <begin position="55"/>
        <end position="78"/>
    </location>
</feature>
<accession>A0A098BR32</accession>
<evidence type="ECO:0000256" key="1">
    <source>
        <dbReference type="SAM" id="MobiDB-lite"/>
    </source>
</evidence>